<dbReference type="PANTHER" id="PTHR38430">
    <property type="entry name" value="PROTEIN-ARGININE KINASE ACTIVATOR PROTEIN"/>
    <property type="match status" value="1"/>
</dbReference>
<dbReference type="GO" id="GO:0008270">
    <property type="term" value="F:zinc ion binding"/>
    <property type="evidence" value="ECO:0007669"/>
    <property type="project" value="TreeGrafter"/>
</dbReference>
<dbReference type="GO" id="GO:0005507">
    <property type="term" value="F:copper ion binding"/>
    <property type="evidence" value="ECO:0007669"/>
    <property type="project" value="TreeGrafter"/>
</dbReference>
<evidence type="ECO:0008006" key="3">
    <source>
        <dbReference type="Google" id="ProtNLM"/>
    </source>
</evidence>
<dbReference type="GO" id="GO:1990169">
    <property type="term" value="P:stress response to copper ion"/>
    <property type="evidence" value="ECO:0007669"/>
    <property type="project" value="TreeGrafter"/>
</dbReference>
<dbReference type="InterPro" id="IPR025542">
    <property type="entry name" value="YacH"/>
</dbReference>
<name>A0A9D1MJW0_9FIRM</name>
<accession>A0A9D1MJW0</accession>
<dbReference type="EMBL" id="DVNE01000041">
    <property type="protein sequence ID" value="HIU61825.1"/>
    <property type="molecule type" value="Genomic_DNA"/>
</dbReference>
<dbReference type="Proteomes" id="UP000824110">
    <property type="component" value="Unassembled WGS sequence"/>
</dbReference>
<dbReference type="AlphaFoldDB" id="A0A9D1MJW0"/>
<dbReference type="GO" id="GO:0046870">
    <property type="term" value="F:cadmium ion binding"/>
    <property type="evidence" value="ECO:0007669"/>
    <property type="project" value="TreeGrafter"/>
</dbReference>
<dbReference type="GO" id="GO:1990170">
    <property type="term" value="P:stress response to cadmium ion"/>
    <property type="evidence" value="ECO:0007669"/>
    <property type="project" value="TreeGrafter"/>
</dbReference>
<evidence type="ECO:0000313" key="1">
    <source>
        <dbReference type="EMBL" id="HIU61825.1"/>
    </source>
</evidence>
<dbReference type="PANTHER" id="PTHR38430:SF1">
    <property type="entry name" value="PROTEIN-ARGININE KINASE ACTIVATOR PROTEIN"/>
    <property type="match status" value="1"/>
</dbReference>
<evidence type="ECO:0000313" key="2">
    <source>
        <dbReference type="Proteomes" id="UP000824110"/>
    </source>
</evidence>
<dbReference type="PIRSF" id="PIRSF015034">
    <property type="entry name" value="YacH"/>
    <property type="match status" value="1"/>
</dbReference>
<proteinExistence type="predicted"/>
<protein>
    <recommendedName>
        <fullName evidence="3">UVR domain-containing protein</fullName>
    </recommendedName>
</protein>
<reference evidence="1" key="2">
    <citation type="journal article" date="2021" name="PeerJ">
        <title>Extensive microbial diversity within the chicken gut microbiome revealed by metagenomics and culture.</title>
        <authorList>
            <person name="Gilroy R."/>
            <person name="Ravi A."/>
            <person name="Getino M."/>
            <person name="Pursley I."/>
            <person name="Horton D.L."/>
            <person name="Alikhan N.F."/>
            <person name="Baker D."/>
            <person name="Gharbi K."/>
            <person name="Hall N."/>
            <person name="Watson M."/>
            <person name="Adriaenssens E.M."/>
            <person name="Foster-Nyarko E."/>
            <person name="Jarju S."/>
            <person name="Secka A."/>
            <person name="Antonio M."/>
            <person name="Oren A."/>
            <person name="Chaudhuri R.R."/>
            <person name="La Ragione R."/>
            <person name="Hildebrand F."/>
            <person name="Pallen M.J."/>
        </authorList>
    </citation>
    <scope>NUCLEOTIDE SEQUENCE</scope>
    <source>
        <strain evidence="1">CHK195-12923</strain>
    </source>
</reference>
<dbReference type="GO" id="GO:0050897">
    <property type="term" value="F:cobalt ion binding"/>
    <property type="evidence" value="ECO:0007669"/>
    <property type="project" value="TreeGrafter"/>
</dbReference>
<reference evidence="1" key="1">
    <citation type="submission" date="2020-10" db="EMBL/GenBank/DDBJ databases">
        <authorList>
            <person name="Gilroy R."/>
        </authorList>
    </citation>
    <scope>NUCLEOTIDE SEQUENCE</scope>
    <source>
        <strain evidence="1">CHK195-12923</strain>
    </source>
</reference>
<comment type="caution">
    <text evidence="1">The sequence shown here is derived from an EMBL/GenBank/DDBJ whole genome shotgun (WGS) entry which is preliminary data.</text>
</comment>
<organism evidence="1 2">
    <name type="scientific">Candidatus Coproplasma excrementigallinarum</name>
    <dbReference type="NCBI Taxonomy" id="2840747"/>
    <lineage>
        <taxon>Bacteria</taxon>
        <taxon>Bacillati</taxon>
        <taxon>Bacillota</taxon>
        <taxon>Clostridia</taxon>
        <taxon>Eubacteriales</taxon>
        <taxon>Candidatus Coproplasma</taxon>
    </lineage>
</organism>
<sequence length="165" mass="18863">MLCERCGKNPATVSYMEEINGNKVGYNLCEKCYSEFFGSFNSSVDNDILAGLIGQSPRKRIRSCPVCGASYSDFERTGLLGCAACYDVFKEELMPYIERIQGKVVHVGKKGQNLHEQELTRSLSKLQEELERAVRERRYPDAERINTRIRAVRTKIKQIRGEKDE</sequence>
<gene>
    <name evidence="1" type="ORF">IAB69_04175</name>
</gene>